<dbReference type="Proteomes" id="UP000320762">
    <property type="component" value="Unassembled WGS sequence"/>
</dbReference>
<feature type="compositionally biased region" description="Acidic residues" evidence="1">
    <location>
        <begin position="71"/>
        <end position="85"/>
    </location>
</feature>
<dbReference type="AlphaFoldDB" id="A0A550BRJ9"/>
<keyword evidence="3" id="KW-1185">Reference proteome</keyword>
<name>A0A550BRJ9_9AGAR</name>
<proteinExistence type="predicted"/>
<organism evidence="2 3">
    <name type="scientific">Schizophyllum amplum</name>
    <dbReference type="NCBI Taxonomy" id="97359"/>
    <lineage>
        <taxon>Eukaryota</taxon>
        <taxon>Fungi</taxon>
        <taxon>Dikarya</taxon>
        <taxon>Basidiomycota</taxon>
        <taxon>Agaricomycotina</taxon>
        <taxon>Agaricomycetes</taxon>
        <taxon>Agaricomycetidae</taxon>
        <taxon>Agaricales</taxon>
        <taxon>Schizophyllaceae</taxon>
        <taxon>Schizophyllum</taxon>
    </lineage>
</organism>
<evidence type="ECO:0000313" key="2">
    <source>
        <dbReference type="EMBL" id="TRM55177.1"/>
    </source>
</evidence>
<dbReference type="EMBL" id="VDMD01000255">
    <property type="protein sequence ID" value="TRM55177.1"/>
    <property type="molecule type" value="Genomic_DNA"/>
</dbReference>
<sequence>MPKSSKTKKVKYSFIIPPTKAPIASHRRPARKSASPARNTQPNRASRDSPARLTTPVSAARAARASRSEEPEPEEDKESDSEDADAVVARQRKIIDRALHVLGSIAETNKRPAVTETSSPIHAFIAKITGTGSGMIISQPAVYGSPGMISYTGWIRCYNNIDHGIRAGKVPQAGIRSIRDGSAVSDLMVLIRVTRAGQA</sequence>
<feature type="compositionally biased region" description="Basic residues" evidence="1">
    <location>
        <begin position="1"/>
        <end position="11"/>
    </location>
</feature>
<protein>
    <submittedName>
        <fullName evidence="2">Uncharacterized protein</fullName>
    </submittedName>
</protein>
<gene>
    <name evidence="2" type="ORF">BD626DRAFT_531429</name>
</gene>
<comment type="caution">
    <text evidence="2">The sequence shown here is derived from an EMBL/GenBank/DDBJ whole genome shotgun (WGS) entry which is preliminary data.</text>
</comment>
<evidence type="ECO:0000256" key="1">
    <source>
        <dbReference type="SAM" id="MobiDB-lite"/>
    </source>
</evidence>
<reference evidence="2 3" key="1">
    <citation type="journal article" date="2019" name="New Phytol.">
        <title>Comparative genomics reveals unique wood-decay strategies and fruiting body development in the Schizophyllaceae.</title>
        <authorList>
            <person name="Almasi E."/>
            <person name="Sahu N."/>
            <person name="Krizsan K."/>
            <person name="Balint B."/>
            <person name="Kovacs G.M."/>
            <person name="Kiss B."/>
            <person name="Cseklye J."/>
            <person name="Drula E."/>
            <person name="Henrissat B."/>
            <person name="Nagy I."/>
            <person name="Chovatia M."/>
            <person name="Adam C."/>
            <person name="LaButti K."/>
            <person name="Lipzen A."/>
            <person name="Riley R."/>
            <person name="Grigoriev I.V."/>
            <person name="Nagy L.G."/>
        </authorList>
    </citation>
    <scope>NUCLEOTIDE SEQUENCE [LARGE SCALE GENOMIC DNA]</scope>
    <source>
        <strain evidence="2 3">NL-1724</strain>
    </source>
</reference>
<evidence type="ECO:0000313" key="3">
    <source>
        <dbReference type="Proteomes" id="UP000320762"/>
    </source>
</evidence>
<feature type="region of interest" description="Disordered" evidence="1">
    <location>
        <begin position="1"/>
        <end position="86"/>
    </location>
</feature>
<accession>A0A550BRJ9</accession>